<dbReference type="InterPro" id="IPR000836">
    <property type="entry name" value="PRTase_dom"/>
</dbReference>
<dbReference type="EMBL" id="CP029554">
    <property type="protein sequence ID" value="AXE35446.1"/>
    <property type="molecule type" value="Genomic_DNA"/>
</dbReference>
<accession>A0A344UJJ8</accession>
<dbReference type="InterPro" id="IPR029057">
    <property type="entry name" value="PRTase-like"/>
</dbReference>
<dbReference type="Gene3D" id="3.40.50.2020">
    <property type="match status" value="2"/>
</dbReference>
<proteinExistence type="predicted"/>
<dbReference type="Pfam" id="PF00156">
    <property type="entry name" value="Pribosyltran"/>
    <property type="match status" value="1"/>
</dbReference>
<dbReference type="CDD" id="cd06223">
    <property type="entry name" value="PRTases_typeI"/>
    <property type="match status" value="1"/>
</dbReference>
<reference evidence="2 3" key="1">
    <citation type="submission" date="2018-05" db="EMBL/GenBank/DDBJ databases">
        <title>Genome sequencing, assembly and analysis of the novel insecticidal bacterium, Chromobacterium phragmitis.</title>
        <authorList>
            <person name="Sparks M.E."/>
            <person name="Blackburn M.B."/>
            <person name="Gundersen-Rindal D.E."/>
        </authorList>
    </citation>
    <scope>NUCLEOTIDE SEQUENCE [LARGE SCALE GENOMIC DNA]</scope>
    <source>
        <strain evidence="2">IIBBL 274-1</strain>
    </source>
</reference>
<gene>
    <name evidence="2" type="ORF">DK843_14735</name>
</gene>
<feature type="domain" description="Phosphoribosyltransferase" evidence="1">
    <location>
        <begin position="67"/>
        <end position="147"/>
    </location>
</feature>
<dbReference type="Proteomes" id="UP000252038">
    <property type="component" value="Chromosome"/>
</dbReference>
<dbReference type="GO" id="GO:0006164">
    <property type="term" value="P:purine nucleotide biosynthetic process"/>
    <property type="evidence" value="ECO:0007669"/>
    <property type="project" value="TreeGrafter"/>
</dbReference>
<dbReference type="GO" id="GO:0000287">
    <property type="term" value="F:magnesium ion binding"/>
    <property type="evidence" value="ECO:0007669"/>
    <property type="project" value="InterPro"/>
</dbReference>
<evidence type="ECO:0000259" key="1">
    <source>
        <dbReference type="Pfam" id="PF00156"/>
    </source>
</evidence>
<dbReference type="PANTHER" id="PTHR10210">
    <property type="entry name" value="RIBOSE-PHOSPHATE DIPHOSPHOKINASE FAMILY MEMBER"/>
    <property type="match status" value="1"/>
</dbReference>
<dbReference type="InterPro" id="IPR005946">
    <property type="entry name" value="Rib-P_diPkinase"/>
</dbReference>
<dbReference type="GO" id="GO:0002189">
    <property type="term" value="C:ribose phosphate diphosphokinase complex"/>
    <property type="evidence" value="ECO:0007669"/>
    <property type="project" value="TreeGrafter"/>
</dbReference>
<evidence type="ECO:0000313" key="3">
    <source>
        <dbReference type="Proteomes" id="UP000252038"/>
    </source>
</evidence>
<dbReference type="PANTHER" id="PTHR10210:SF41">
    <property type="entry name" value="RIBOSE-PHOSPHATE PYROPHOSPHOKINASE 1, CHLOROPLASTIC"/>
    <property type="match status" value="1"/>
</dbReference>
<organism evidence="2 3">
    <name type="scientific">Chromobacterium phragmitis</name>
    <dbReference type="NCBI Taxonomy" id="2202141"/>
    <lineage>
        <taxon>Bacteria</taxon>
        <taxon>Pseudomonadati</taxon>
        <taxon>Pseudomonadota</taxon>
        <taxon>Betaproteobacteria</taxon>
        <taxon>Neisseriales</taxon>
        <taxon>Chromobacteriaceae</taxon>
        <taxon>Chromobacterium</taxon>
    </lineage>
</organism>
<name>A0A344UJJ8_9NEIS</name>
<sequence>MPYARQDRVANPGEALSAKVFCNLINQQGYSRVRIQDPHSDVVAALLERVEVEDPLPALRRALEAIGPATLVAPDAGARKRVLKLAQLLGCPAVCADKIRDTVTGKISGIELHGELPDSPLLVVDDICDGGGTFVGLAEAIAARRAASGQTGPLYLYVTHGIFSRGLDRLLEHFDAVFARNDWSGDARCRLV</sequence>
<dbReference type="GO" id="GO:0005737">
    <property type="term" value="C:cytoplasm"/>
    <property type="evidence" value="ECO:0007669"/>
    <property type="project" value="TreeGrafter"/>
</dbReference>
<dbReference type="AlphaFoldDB" id="A0A344UJJ8"/>
<dbReference type="GO" id="GO:0006015">
    <property type="term" value="P:5-phosphoribose 1-diphosphate biosynthetic process"/>
    <property type="evidence" value="ECO:0007669"/>
    <property type="project" value="TreeGrafter"/>
</dbReference>
<protein>
    <recommendedName>
        <fullName evidence="1">Phosphoribosyltransferase domain-containing protein</fullName>
    </recommendedName>
</protein>
<dbReference type="GO" id="GO:0004749">
    <property type="term" value="F:ribose phosphate diphosphokinase activity"/>
    <property type="evidence" value="ECO:0007669"/>
    <property type="project" value="TreeGrafter"/>
</dbReference>
<evidence type="ECO:0000313" key="2">
    <source>
        <dbReference type="EMBL" id="AXE35446.1"/>
    </source>
</evidence>
<dbReference type="KEGG" id="chrb:DK843_14735"/>
<dbReference type="SUPFAM" id="SSF53271">
    <property type="entry name" value="PRTase-like"/>
    <property type="match status" value="1"/>
</dbReference>